<gene>
    <name evidence="1" type="ORF">LVIROSA_LOCUS25206</name>
</gene>
<dbReference type="AlphaFoldDB" id="A0AAU9NM72"/>
<protein>
    <submittedName>
        <fullName evidence="1">Uncharacterized protein</fullName>
    </submittedName>
</protein>
<comment type="caution">
    <text evidence="1">The sequence shown here is derived from an EMBL/GenBank/DDBJ whole genome shotgun (WGS) entry which is preliminary data.</text>
</comment>
<accession>A0AAU9NM72</accession>
<name>A0AAU9NM72_9ASTR</name>
<dbReference type="EMBL" id="CAKMRJ010004445">
    <property type="protein sequence ID" value="CAH1438979.1"/>
    <property type="molecule type" value="Genomic_DNA"/>
</dbReference>
<dbReference type="Proteomes" id="UP001157418">
    <property type="component" value="Unassembled WGS sequence"/>
</dbReference>
<sequence>MHTITAHHLWIQFSIQFPPMSSLTSTQTLPSYYRHELTLSNGFQALRSVAEIDHATLMMNSMIKRKALPQKGNLLLAVLEAGPLLQTLLLANPLPVARTFHRCSH</sequence>
<reference evidence="1 2" key="1">
    <citation type="submission" date="2022-01" db="EMBL/GenBank/DDBJ databases">
        <authorList>
            <person name="Xiong W."/>
            <person name="Schranz E."/>
        </authorList>
    </citation>
    <scope>NUCLEOTIDE SEQUENCE [LARGE SCALE GENOMIC DNA]</scope>
</reference>
<dbReference type="InterPro" id="IPR012862">
    <property type="entry name" value="DUF1635"/>
</dbReference>
<dbReference type="PANTHER" id="PTHR33431">
    <property type="entry name" value="ENABLED-LIKE PROTEIN (DUF1635)"/>
    <property type="match status" value="1"/>
</dbReference>
<dbReference type="PANTHER" id="PTHR33431:SF12">
    <property type="entry name" value="HIGH MOBILITY GROUP BOX PROTEIN, PUTATIVE (DUF1635)-RELATED"/>
    <property type="match status" value="1"/>
</dbReference>
<evidence type="ECO:0000313" key="1">
    <source>
        <dbReference type="EMBL" id="CAH1438979.1"/>
    </source>
</evidence>
<evidence type="ECO:0000313" key="2">
    <source>
        <dbReference type="Proteomes" id="UP001157418"/>
    </source>
</evidence>
<organism evidence="1 2">
    <name type="scientific">Lactuca virosa</name>
    <dbReference type="NCBI Taxonomy" id="75947"/>
    <lineage>
        <taxon>Eukaryota</taxon>
        <taxon>Viridiplantae</taxon>
        <taxon>Streptophyta</taxon>
        <taxon>Embryophyta</taxon>
        <taxon>Tracheophyta</taxon>
        <taxon>Spermatophyta</taxon>
        <taxon>Magnoliopsida</taxon>
        <taxon>eudicotyledons</taxon>
        <taxon>Gunneridae</taxon>
        <taxon>Pentapetalae</taxon>
        <taxon>asterids</taxon>
        <taxon>campanulids</taxon>
        <taxon>Asterales</taxon>
        <taxon>Asteraceae</taxon>
        <taxon>Cichorioideae</taxon>
        <taxon>Cichorieae</taxon>
        <taxon>Lactucinae</taxon>
        <taxon>Lactuca</taxon>
    </lineage>
</organism>
<proteinExistence type="predicted"/>
<keyword evidence="2" id="KW-1185">Reference proteome</keyword>
<dbReference type="Pfam" id="PF07795">
    <property type="entry name" value="DUF1635"/>
    <property type="match status" value="1"/>
</dbReference>